<sequence length="21" mass="2509">EKIEEPNVVLPHRIEYRGTTK</sequence>
<organism evidence="1 2">
    <name type="scientific">Macrococcus lamae</name>
    <dbReference type="NCBI Taxonomy" id="198484"/>
    <lineage>
        <taxon>Bacteria</taxon>
        <taxon>Bacillati</taxon>
        <taxon>Bacillota</taxon>
        <taxon>Bacilli</taxon>
        <taxon>Bacillales</taxon>
        <taxon>Staphylococcaceae</taxon>
        <taxon>Macrococcus</taxon>
    </lineage>
</organism>
<comment type="caution">
    <text evidence="1">The sequence shown here is derived from an EMBL/GenBank/DDBJ whole genome shotgun (WGS) entry which is preliminary data.</text>
</comment>
<gene>
    <name evidence="1" type="ORF">ERX29_10825</name>
</gene>
<feature type="non-terminal residue" evidence="1">
    <location>
        <position position="1"/>
    </location>
</feature>
<dbReference type="Proteomes" id="UP000294802">
    <property type="component" value="Unassembled WGS sequence"/>
</dbReference>
<dbReference type="EMBL" id="SCWB01000049">
    <property type="protein sequence ID" value="TDM05036.1"/>
    <property type="molecule type" value="Genomic_DNA"/>
</dbReference>
<evidence type="ECO:0000313" key="1">
    <source>
        <dbReference type="EMBL" id="TDM05036.1"/>
    </source>
</evidence>
<name>A0A4R6BSM8_9STAP</name>
<dbReference type="AlphaFoldDB" id="A0A4R6BSM8"/>
<dbReference type="RefSeq" id="WP_243720052.1">
    <property type="nucleotide sequence ID" value="NZ_SCWB01000049.1"/>
</dbReference>
<protein>
    <submittedName>
        <fullName evidence="1">Catabolite control protein A</fullName>
    </submittedName>
</protein>
<keyword evidence="2" id="KW-1185">Reference proteome</keyword>
<evidence type="ECO:0000313" key="2">
    <source>
        <dbReference type="Proteomes" id="UP000294802"/>
    </source>
</evidence>
<reference evidence="1 2" key="1">
    <citation type="submission" date="2019-01" db="EMBL/GenBank/DDBJ databases">
        <title>Draft genome sequences of the type strains of six Macrococcus species.</title>
        <authorList>
            <person name="Mazhar S."/>
            <person name="Altermann E."/>
            <person name="Hill C."/>
            <person name="Mcauliffe O."/>
        </authorList>
    </citation>
    <scope>NUCLEOTIDE SEQUENCE [LARGE SCALE GENOMIC DNA]</scope>
    <source>
        <strain evidence="1 2">CCM4815</strain>
    </source>
</reference>
<accession>A0A4R6BSM8</accession>
<proteinExistence type="predicted"/>